<reference evidence="1 2" key="1">
    <citation type="submission" date="2024-03" db="EMBL/GenBank/DDBJ databases">
        <title>Cognatishimia coralii sp. nov., a marine bacterium isolated from coral surrounding seawater.</title>
        <authorList>
            <person name="Liu X."/>
            <person name="Liu S."/>
            <person name="Sun H."/>
            <person name="Zhang Y."/>
        </authorList>
    </citation>
    <scope>NUCLEOTIDE SEQUENCE [LARGE SCALE GENOMIC DNA]</scope>
    <source>
        <strain evidence="1 2">D5M38</strain>
    </source>
</reference>
<comment type="caution">
    <text evidence="1">The sequence shown here is derived from an EMBL/GenBank/DDBJ whole genome shotgun (WGS) entry which is preliminary data.</text>
</comment>
<accession>A0ABU8QCG5</accession>
<dbReference type="EMBL" id="JBBGAZ010000001">
    <property type="protein sequence ID" value="MEJ5217113.1"/>
    <property type="molecule type" value="Genomic_DNA"/>
</dbReference>
<organism evidence="1 2">
    <name type="scientific">Cognatishimia coralii</name>
    <dbReference type="NCBI Taxonomy" id="3083254"/>
    <lineage>
        <taxon>Bacteria</taxon>
        <taxon>Pseudomonadati</taxon>
        <taxon>Pseudomonadota</taxon>
        <taxon>Alphaproteobacteria</taxon>
        <taxon>Rhodobacterales</taxon>
        <taxon>Paracoccaceae</taxon>
        <taxon>Cognatishimia</taxon>
    </lineage>
</organism>
<evidence type="ECO:0000313" key="1">
    <source>
        <dbReference type="EMBL" id="MEJ5217113.1"/>
    </source>
</evidence>
<keyword evidence="2" id="KW-1185">Reference proteome</keyword>
<sequence length="42" mass="4469">MPNKAQLKMLLTVTAGVIAAGYVMSQFRDVGVIADARDGFGR</sequence>
<proteinExistence type="predicted"/>
<dbReference type="Proteomes" id="UP001368270">
    <property type="component" value="Unassembled WGS sequence"/>
</dbReference>
<gene>
    <name evidence="1" type="ORF">WG622_02580</name>
</gene>
<evidence type="ECO:0000313" key="2">
    <source>
        <dbReference type="Proteomes" id="UP001368270"/>
    </source>
</evidence>
<protein>
    <submittedName>
        <fullName evidence="1">Uncharacterized protein</fullName>
    </submittedName>
</protein>
<dbReference type="RefSeq" id="WP_339402153.1">
    <property type="nucleotide sequence ID" value="NZ_JBBGAZ010000001.1"/>
</dbReference>
<name>A0ABU8QCG5_9RHOB</name>